<dbReference type="Pfam" id="PF01266">
    <property type="entry name" value="DAO"/>
    <property type="match status" value="1"/>
</dbReference>
<dbReference type="InterPro" id="IPR006076">
    <property type="entry name" value="FAD-dep_OxRdtase"/>
</dbReference>
<dbReference type="Proteomes" id="UP001549321">
    <property type="component" value="Unassembled WGS sequence"/>
</dbReference>
<gene>
    <name evidence="3" type="ORF">ABIE08_003034</name>
</gene>
<dbReference type="EMBL" id="JBEPSM010000002">
    <property type="protein sequence ID" value="MET4635088.1"/>
    <property type="molecule type" value="Genomic_DNA"/>
</dbReference>
<accession>A0ABV2R1E4</accession>
<evidence type="ECO:0000313" key="4">
    <source>
        <dbReference type="Proteomes" id="UP001549321"/>
    </source>
</evidence>
<evidence type="ECO:0000313" key="3">
    <source>
        <dbReference type="EMBL" id="MET4635088.1"/>
    </source>
</evidence>
<dbReference type="SUPFAM" id="SSF54373">
    <property type="entry name" value="FAD-linked reductases, C-terminal domain"/>
    <property type="match status" value="1"/>
</dbReference>
<protein>
    <submittedName>
        <fullName evidence="3">D-amino-acid dehydrogenase</fullName>
        <ecNumber evidence="3">1.4.5.1</ecNumber>
    </submittedName>
</protein>
<dbReference type="SUPFAM" id="SSF51905">
    <property type="entry name" value="FAD/NAD(P)-binding domain"/>
    <property type="match status" value="1"/>
</dbReference>
<organism evidence="3 4">
    <name type="scientific">Kaistia defluvii</name>
    <dbReference type="NCBI Taxonomy" id="410841"/>
    <lineage>
        <taxon>Bacteria</taxon>
        <taxon>Pseudomonadati</taxon>
        <taxon>Pseudomonadota</taxon>
        <taxon>Alphaproteobacteria</taxon>
        <taxon>Hyphomicrobiales</taxon>
        <taxon>Kaistiaceae</taxon>
        <taxon>Kaistia</taxon>
    </lineage>
</organism>
<proteinExistence type="predicted"/>
<dbReference type="PANTHER" id="PTHR13847:SF289">
    <property type="entry name" value="GLYCINE OXIDASE"/>
    <property type="match status" value="1"/>
</dbReference>
<dbReference type="RefSeq" id="WP_354552271.1">
    <property type="nucleotide sequence ID" value="NZ_JBEPSM010000002.1"/>
</dbReference>
<evidence type="ECO:0000259" key="2">
    <source>
        <dbReference type="Pfam" id="PF01266"/>
    </source>
</evidence>
<dbReference type="PANTHER" id="PTHR13847">
    <property type="entry name" value="SARCOSINE DEHYDROGENASE-RELATED"/>
    <property type="match status" value="1"/>
</dbReference>
<name>A0ABV2R1E4_9HYPH</name>
<dbReference type="GO" id="GO:0008718">
    <property type="term" value="F:D-amino-acid dehydrogenase activity"/>
    <property type="evidence" value="ECO:0007669"/>
    <property type="project" value="UniProtKB-EC"/>
</dbReference>
<dbReference type="EC" id="1.4.5.1" evidence="3"/>
<comment type="caution">
    <text evidence="3">The sequence shown here is derived from an EMBL/GenBank/DDBJ whole genome shotgun (WGS) entry which is preliminary data.</text>
</comment>
<evidence type="ECO:0000256" key="1">
    <source>
        <dbReference type="ARBA" id="ARBA00023002"/>
    </source>
</evidence>
<dbReference type="InterPro" id="IPR036188">
    <property type="entry name" value="FAD/NAD-bd_sf"/>
</dbReference>
<dbReference type="Gene3D" id="3.30.9.10">
    <property type="entry name" value="D-Amino Acid Oxidase, subunit A, domain 2"/>
    <property type="match status" value="1"/>
</dbReference>
<sequence>MRVGIIGSGIIGVAIAHALLDEGHLVDLIDREGIAAGTSAGNAGWIAHLDILPLASPKAWRNLPRWALDPLGPLAIRPAYLPALMPWLARFISASRPARIEASTQAIAALNGRALPAWRKRLEAVGLAHHLREKGLLSVWADERGFRAAQPLFERQGRLGIAVERLDAAALRTLEPAFGPRAVAGALYPTGCHVSDPLDFTRALAQAAIERGAEVRKFEVVDVRAGGDLVTVRTSFDTLAQYDRMVVATGAWSKPLAASLGDKVPLDTERGYNVTLPSGRLGLTRPVMFEGEGFVTTPLDSGDRVGGSVEFAGLEATPNFKRVDAILGKLKRFLPEAELSGGTRWMGFRPSTPDSLPVIGRASRDPRIVYAFGHAHHGLTQAAATAELVASLIADRRPDIDLAPYSPERFVKRF</sequence>
<reference evidence="3 4" key="1">
    <citation type="submission" date="2024-06" db="EMBL/GenBank/DDBJ databases">
        <title>Sorghum-associated microbial communities from plants grown in Nebraska, USA.</title>
        <authorList>
            <person name="Schachtman D."/>
        </authorList>
    </citation>
    <scope>NUCLEOTIDE SEQUENCE [LARGE SCALE GENOMIC DNA]</scope>
    <source>
        <strain evidence="3 4">3207</strain>
    </source>
</reference>
<feature type="domain" description="FAD dependent oxidoreductase" evidence="2">
    <location>
        <begin position="3"/>
        <end position="392"/>
    </location>
</feature>
<dbReference type="Gene3D" id="3.50.50.60">
    <property type="entry name" value="FAD/NAD(P)-binding domain"/>
    <property type="match status" value="2"/>
</dbReference>
<keyword evidence="1 3" id="KW-0560">Oxidoreductase</keyword>
<keyword evidence="4" id="KW-1185">Reference proteome</keyword>